<reference evidence="1 2" key="1">
    <citation type="submission" date="2019-08" db="EMBL/GenBank/DDBJ databases">
        <title>Draft genome sequences of two oriental melons (Cucumis melo L. var makuwa).</title>
        <authorList>
            <person name="Kwon S.-Y."/>
        </authorList>
    </citation>
    <scope>NUCLEOTIDE SEQUENCE [LARGE SCALE GENOMIC DNA]</scope>
    <source>
        <strain evidence="2">cv. Chang Bougi</strain>
        <tissue evidence="1">Leaf</tissue>
    </source>
</reference>
<name>A0A5D3CJ11_CUCMM</name>
<comment type="caution">
    <text evidence="1">The sequence shown here is derived from an EMBL/GenBank/DDBJ whole genome shotgun (WGS) entry which is preliminary data.</text>
</comment>
<sequence>MQEQEKSFVLTKKSWEQLMESPKDRIFIRENPLFDNSTPTFDLLEKESYLELLSIMMADVTAEAAMIEKERKINFLMKVIEDRDHEIATLKDHMKARETIESSKTPAVKADDKGKVMLQESQMQQSIAVNLTVSPRAVGHDHKLHKSSLRRTTTNFPYVLHVIYHENQ</sequence>
<evidence type="ECO:0000313" key="2">
    <source>
        <dbReference type="Proteomes" id="UP000321947"/>
    </source>
</evidence>
<organism evidence="1 2">
    <name type="scientific">Cucumis melo var. makuwa</name>
    <name type="common">Oriental melon</name>
    <dbReference type="NCBI Taxonomy" id="1194695"/>
    <lineage>
        <taxon>Eukaryota</taxon>
        <taxon>Viridiplantae</taxon>
        <taxon>Streptophyta</taxon>
        <taxon>Embryophyta</taxon>
        <taxon>Tracheophyta</taxon>
        <taxon>Spermatophyta</taxon>
        <taxon>Magnoliopsida</taxon>
        <taxon>eudicotyledons</taxon>
        <taxon>Gunneridae</taxon>
        <taxon>Pentapetalae</taxon>
        <taxon>rosids</taxon>
        <taxon>fabids</taxon>
        <taxon>Cucurbitales</taxon>
        <taxon>Cucurbitaceae</taxon>
        <taxon>Benincaseae</taxon>
        <taxon>Cucumis</taxon>
    </lineage>
</organism>
<protein>
    <submittedName>
        <fullName evidence="1">Ty3-gypsy retrotransposon protein</fullName>
    </submittedName>
</protein>
<dbReference type="Proteomes" id="UP000321947">
    <property type="component" value="Unassembled WGS sequence"/>
</dbReference>
<dbReference type="EMBL" id="SSTD01010878">
    <property type="protein sequence ID" value="TYK11178.1"/>
    <property type="molecule type" value="Genomic_DNA"/>
</dbReference>
<accession>A0A5D3CJ11</accession>
<proteinExistence type="predicted"/>
<gene>
    <name evidence="1" type="ORF">E5676_scaffold227G00130</name>
</gene>
<dbReference type="AlphaFoldDB" id="A0A5D3CJ11"/>
<evidence type="ECO:0000313" key="1">
    <source>
        <dbReference type="EMBL" id="TYK11178.1"/>
    </source>
</evidence>